<keyword evidence="1" id="KW-0812">Transmembrane</keyword>
<evidence type="ECO:0008006" key="4">
    <source>
        <dbReference type="Google" id="ProtNLM"/>
    </source>
</evidence>
<name>A0ABW4KNK9_9BACI</name>
<reference evidence="3" key="1">
    <citation type="journal article" date="2019" name="Int. J. Syst. Evol. Microbiol.">
        <title>The Global Catalogue of Microorganisms (GCM) 10K type strain sequencing project: providing services to taxonomists for standard genome sequencing and annotation.</title>
        <authorList>
            <consortium name="The Broad Institute Genomics Platform"/>
            <consortium name="The Broad Institute Genome Sequencing Center for Infectious Disease"/>
            <person name="Wu L."/>
            <person name="Ma J."/>
        </authorList>
    </citation>
    <scope>NUCLEOTIDE SEQUENCE [LARGE SCALE GENOMIC DNA]</scope>
    <source>
        <strain evidence="3">CGMCC 1.12295</strain>
    </source>
</reference>
<dbReference type="EMBL" id="JBHUEO010000045">
    <property type="protein sequence ID" value="MFD1707815.1"/>
    <property type="molecule type" value="Genomic_DNA"/>
</dbReference>
<dbReference type="RefSeq" id="WP_380774645.1">
    <property type="nucleotide sequence ID" value="NZ_JBHUEO010000045.1"/>
</dbReference>
<keyword evidence="1" id="KW-0472">Membrane</keyword>
<feature type="transmembrane region" description="Helical" evidence="1">
    <location>
        <begin position="23"/>
        <end position="42"/>
    </location>
</feature>
<comment type="caution">
    <text evidence="2">The sequence shown here is derived from an EMBL/GenBank/DDBJ whole genome shotgun (WGS) entry which is preliminary data.</text>
</comment>
<evidence type="ECO:0000256" key="1">
    <source>
        <dbReference type="SAM" id="Phobius"/>
    </source>
</evidence>
<evidence type="ECO:0000313" key="2">
    <source>
        <dbReference type="EMBL" id="MFD1707815.1"/>
    </source>
</evidence>
<dbReference type="Proteomes" id="UP001597301">
    <property type="component" value="Unassembled WGS sequence"/>
</dbReference>
<organism evidence="2 3">
    <name type="scientific">Siminovitchia sediminis</name>
    <dbReference type="NCBI Taxonomy" id="1274353"/>
    <lineage>
        <taxon>Bacteria</taxon>
        <taxon>Bacillati</taxon>
        <taxon>Bacillota</taxon>
        <taxon>Bacilli</taxon>
        <taxon>Bacillales</taxon>
        <taxon>Bacillaceae</taxon>
        <taxon>Siminovitchia</taxon>
    </lineage>
</organism>
<sequence length="84" mass="8452">MSCLAGARGDIESTNVSFGAKSTITMTVAADLIVAVVVISAPKKMKANAGMKGMNVQNVTAITKKTAVVLIGAMTTAKGAPVNN</sequence>
<gene>
    <name evidence="2" type="ORF">ACFSCZ_13905</name>
</gene>
<evidence type="ECO:0000313" key="3">
    <source>
        <dbReference type="Proteomes" id="UP001597301"/>
    </source>
</evidence>
<protein>
    <recommendedName>
        <fullName evidence="4">Variable large protein</fullName>
    </recommendedName>
</protein>
<accession>A0ABW4KNK9</accession>
<keyword evidence="3" id="KW-1185">Reference proteome</keyword>
<keyword evidence="1" id="KW-1133">Transmembrane helix</keyword>
<proteinExistence type="predicted"/>